<feature type="domain" description="Fe2OG dioxygenase" evidence="3">
    <location>
        <begin position="37"/>
        <end position="137"/>
    </location>
</feature>
<protein>
    <recommendedName>
        <fullName evidence="3">Fe2OG dioxygenase domain-containing protein</fullName>
    </recommendedName>
</protein>
<organism evidence="4 5">
    <name type="scientific">Saponaria officinalis</name>
    <name type="common">Common soapwort</name>
    <name type="synonym">Lychnis saponaria</name>
    <dbReference type="NCBI Taxonomy" id="3572"/>
    <lineage>
        <taxon>Eukaryota</taxon>
        <taxon>Viridiplantae</taxon>
        <taxon>Streptophyta</taxon>
        <taxon>Embryophyta</taxon>
        <taxon>Tracheophyta</taxon>
        <taxon>Spermatophyta</taxon>
        <taxon>Magnoliopsida</taxon>
        <taxon>eudicotyledons</taxon>
        <taxon>Gunneridae</taxon>
        <taxon>Pentapetalae</taxon>
        <taxon>Caryophyllales</taxon>
        <taxon>Caryophyllaceae</taxon>
        <taxon>Caryophylleae</taxon>
        <taxon>Saponaria</taxon>
    </lineage>
</organism>
<sequence length="184" mass="21019">MNMSVKLRTMFEPLLKAMARCLSLDENCFVNEHGESVIMAARFNFYPHCHDPKSVLGLKPHADGTAVTMLLQDKQVEGLQVQKDDPWFRVPIIPDALFIIVGDLLEIMSNGMLKSPVHRVVTNSDCERMSLAVFCFPNPNKEVGPVADLITDEQPQMYQRVLHYENIFFKYYQLGQRPLHAARV</sequence>
<dbReference type="PROSITE" id="PS51471">
    <property type="entry name" value="FE2OG_OXY"/>
    <property type="match status" value="1"/>
</dbReference>
<dbReference type="InterPro" id="IPR005123">
    <property type="entry name" value="Oxoglu/Fe-dep_dioxygenase_dom"/>
</dbReference>
<evidence type="ECO:0000256" key="2">
    <source>
        <dbReference type="ARBA" id="ARBA00023004"/>
    </source>
</evidence>
<keyword evidence="2" id="KW-0408">Iron</keyword>
<evidence type="ECO:0000259" key="3">
    <source>
        <dbReference type="PROSITE" id="PS51471"/>
    </source>
</evidence>
<reference evidence="4" key="1">
    <citation type="submission" date="2024-03" db="EMBL/GenBank/DDBJ databases">
        <title>WGS assembly of Saponaria officinalis var. Norfolk2.</title>
        <authorList>
            <person name="Jenkins J."/>
            <person name="Shu S."/>
            <person name="Grimwood J."/>
            <person name="Barry K."/>
            <person name="Goodstein D."/>
            <person name="Schmutz J."/>
            <person name="Leebens-Mack J."/>
            <person name="Osbourn A."/>
        </authorList>
    </citation>
    <scope>NUCLEOTIDE SEQUENCE [LARGE SCALE GENOMIC DNA]</scope>
    <source>
        <strain evidence="4">JIC</strain>
    </source>
</reference>
<dbReference type="InterPro" id="IPR050295">
    <property type="entry name" value="Plant_2OG-oxidoreductases"/>
</dbReference>
<keyword evidence="1" id="KW-0479">Metal-binding</keyword>
<dbReference type="SUPFAM" id="SSF51197">
    <property type="entry name" value="Clavaminate synthase-like"/>
    <property type="match status" value="1"/>
</dbReference>
<evidence type="ECO:0000313" key="4">
    <source>
        <dbReference type="EMBL" id="KAK9697944.1"/>
    </source>
</evidence>
<dbReference type="Pfam" id="PF03171">
    <property type="entry name" value="2OG-FeII_Oxy"/>
    <property type="match status" value="1"/>
</dbReference>
<name>A0AAW1J4C8_SAPOF</name>
<evidence type="ECO:0000313" key="5">
    <source>
        <dbReference type="Proteomes" id="UP001443914"/>
    </source>
</evidence>
<evidence type="ECO:0000256" key="1">
    <source>
        <dbReference type="ARBA" id="ARBA00022723"/>
    </source>
</evidence>
<comment type="caution">
    <text evidence="4">The sequence shown here is derived from an EMBL/GenBank/DDBJ whole genome shotgun (WGS) entry which is preliminary data.</text>
</comment>
<dbReference type="InterPro" id="IPR044861">
    <property type="entry name" value="IPNS-like_FE2OG_OXY"/>
</dbReference>
<keyword evidence="5" id="KW-1185">Reference proteome</keyword>
<proteinExistence type="predicted"/>
<accession>A0AAW1J4C8</accession>
<gene>
    <name evidence="4" type="ORF">RND81_08G071700</name>
</gene>
<dbReference type="EMBL" id="JBDFQZ010000008">
    <property type="protein sequence ID" value="KAK9697944.1"/>
    <property type="molecule type" value="Genomic_DNA"/>
</dbReference>
<dbReference type="Proteomes" id="UP001443914">
    <property type="component" value="Unassembled WGS sequence"/>
</dbReference>
<dbReference type="AlphaFoldDB" id="A0AAW1J4C8"/>
<dbReference type="GO" id="GO:0046872">
    <property type="term" value="F:metal ion binding"/>
    <property type="evidence" value="ECO:0007669"/>
    <property type="project" value="UniProtKB-KW"/>
</dbReference>
<dbReference type="InterPro" id="IPR027443">
    <property type="entry name" value="IPNS-like_sf"/>
</dbReference>
<dbReference type="Gene3D" id="2.60.120.330">
    <property type="entry name" value="B-lactam Antibiotic, Isopenicillin N Synthase, Chain"/>
    <property type="match status" value="1"/>
</dbReference>
<dbReference type="PANTHER" id="PTHR47991">
    <property type="entry name" value="OXOGLUTARATE/IRON-DEPENDENT DIOXYGENASE"/>
    <property type="match status" value="1"/>
</dbReference>